<evidence type="ECO:0000256" key="4">
    <source>
        <dbReference type="ARBA" id="ARBA00022833"/>
    </source>
</evidence>
<dbReference type="InterPro" id="IPR036866">
    <property type="entry name" value="RibonucZ/Hydroxyglut_hydro"/>
</dbReference>
<dbReference type="PANTHER" id="PTHR46233">
    <property type="entry name" value="HYDROXYACYLGLUTATHIONE HYDROLASE GLOC"/>
    <property type="match status" value="1"/>
</dbReference>
<keyword evidence="7" id="KW-1185">Reference proteome</keyword>
<dbReference type="PANTHER" id="PTHR46233:SF3">
    <property type="entry name" value="HYDROXYACYLGLUTATHIONE HYDROLASE GLOC"/>
    <property type="match status" value="1"/>
</dbReference>
<dbReference type="InterPro" id="IPR051453">
    <property type="entry name" value="MBL_Glyoxalase_II"/>
</dbReference>
<comment type="caution">
    <text evidence="6">The sequence shown here is derived from an EMBL/GenBank/DDBJ whole genome shotgun (WGS) entry which is preliminary data.</text>
</comment>
<dbReference type="GO" id="GO:0016787">
    <property type="term" value="F:hydrolase activity"/>
    <property type="evidence" value="ECO:0007669"/>
    <property type="project" value="UniProtKB-KW"/>
</dbReference>
<evidence type="ECO:0000256" key="1">
    <source>
        <dbReference type="ARBA" id="ARBA00001947"/>
    </source>
</evidence>
<dbReference type="AlphaFoldDB" id="A0A553JKE0"/>
<protein>
    <submittedName>
        <fullName evidence="6">MBL fold metallo-hydrolase</fullName>
    </submittedName>
</protein>
<dbReference type="Proteomes" id="UP000318126">
    <property type="component" value="Unassembled WGS sequence"/>
</dbReference>
<feature type="domain" description="Metallo-beta-lactamase" evidence="5">
    <location>
        <begin position="12"/>
        <end position="192"/>
    </location>
</feature>
<dbReference type="Pfam" id="PF00753">
    <property type="entry name" value="Lactamase_B"/>
    <property type="match status" value="1"/>
</dbReference>
<keyword evidence="3 6" id="KW-0378">Hydrolase</keyword>
<keyword evidence="4" id="KW-0862">Zinc</keyword>
<comment type="cofactor">
    <cofactor evidence="1">
        <name>Zn(2+)</name>
        <dbReference type="ChEBI" id="CHEBI:29105"/>
    </cofactor>
</comment>
<name>A0A553JKE0_SHEHA</name>
<sequence>MKYQIIPVTPFQQNCSLVWCDKTMKAAVIDPGGDIDRILAEVKKLGVSLEKIFLTHGHIDHVGGAKSLSDLLSIPIIGPHKADTFWLESLVDQSQHFGLKACVPFESHQYLDEGDTVTIGELTLKVLHCPGHTPGHVVFFCEKAKTAWVGDVLFHGSVGRTDFPMSNHEDLIASITKKLWPLGRDVEFIPGHGPISTFGSERDQNPFVADQLFD</sequence>
<dbReference type="EMBL" id="VKGK01000025">
    <property type="protein sequence ID" value="TRY12911.1"/>
    <property type="molecule type" value="Genomic_DNA"/>
</dbReference>
<evidence type="ECO:0000256" key="2">
    <source>
        <dbReference type="ARBA" id="ARBA00022723"/>
    </source>
</evidence>
<gene>
    <name evidence="6" type="ORF">FN961_18345</name>
</gene>
<reference evidence="7" key="1">
    <citation type="submission" date="2019-07" db="EMBL/GenBank/DDBJ databases">
        <title>Shewanella sp. YLB-08 draft genomic sequence.</title>
        <authorList>
            <person name="Yu L."/>
        </authorList>
    </citation>
    <scope>NUCLEOTIDE SEQUENCE [LARGE SCALE GENOMIC DNA]</scope>
    <source>
        <strain evidence="7">JCM 20706</strain>
    </source>
</reference>
<organism evidence="6 7">
    <name type="scientific">Shewanella hanedai</name>
    <name type="common">Alteromonas hanedai</name>
    <dbReference type="NCBI Taxonomy" id="25"/>
    <lineage>
        <taxon>Bacteria</taxon>
        <taxon>Pseudomonadati</taxon>
        <taxon>Pseudomonadota</taxon>
        <taxon>Gammaproteobacteria</taxon>
        <taxon>Alteromonadales</taxon>
        <taxon>Shewanellaceae</taxon>
        <taxon>Shewanella</taxon>
    </lineage>
</organism>
<dbReference type="Gene3D" id="3.60.15.10">
    <property type="entry name" value="Ribonuclease Z/Hydroxyacylglutathione hydrolase-like"/>
    <property type="match status" value="1"/>
</dbReference>
<keyword evidence="2" id="KW-0479">Metal-binding</keyword>
<evidence type="ECO:0000313" key="6">
    <source>
        <dbReference type="EMBL" id="TRY12911.1"/>
    </source>
</evidence>
<proteinExistence type="predicted"/>
<dbReference type="RefSeq" id="WP_144041628.1">
    <property type="nucleotide sequence ID" value="NZ_BMPL01000023.1"/>
</dbReference>
<dbReference type="SUPFAM" id="SSF56281">
    <property type="entry name" value="Metallo-hydrolase/oxidoreductase"/>
    <property type="match status" value="1"/>
</dbReference>
<dbReference type="CDD" id="cd07737">
    <property type="entry name" value="YcbL-like_MBL-fold"/>
    <property type="match status" value="1"/>
</dbReference>
<evidence type="ECO:0000256" key="3">
    <source>
        <dbReference type="ARBA" id="ARBA00022801"/>
    </source>
</evidence>
<evidence type="ECO:0000313" key="7">
    <source>
        <dbReference type="Proteomes" id="UP000318126"/>
    </source>
</evidence>
<dbReference type="GO" id="GO:0046872">
    <property type="term" value="F:metal ion binding"/>
    <property type="evidence" value="ECO:0007669"/>
    <property type="project" value="UniProtKB-KW"/>
</dbReference>
<evidence type="ECO:0000259" key="5">
    <source>
        <dbReference type="SMART" id="SM00849"/>
    </source>
</evidence>
<dbReference type="SMART" id="SM00849">
    <property type="entry name" value="Lactamase_B"/>
    <property type="match status" value="1"/>
</dbReference>
<dbReference type="InterPro" id="IPR001279">
    <property type="entry name" value="Metallo-B-lactamas"/>
</dbReference>
<accession>A0A553JKE0</accession>
<dbReference type="OrthoDB" id="9802991at2"/>